<dbReference type="InterPro" id="IPR038637">
    <property type="entry name" value="NPCBM_sf"/>
</dbReference>
<dbReference type="InterPro" id="IPR008964">
    <property type="entry name" value="Invasin/intimin_cell_adhesion"/>
</dbReference>
<dbReference type="SMART" id="SM00776">
    <property type="entry name" value="NPCBM"/>
    <property type="match status" value="3"/>
</dbReference>
<organism evidence="6 7">
    <name type="scientific">Cohnella fermenti</name>
    <dbReference type="NCBI Taxonomy" id="2565925"/>
    <lineage>
        <taxon>Bacteria</taxon>
        <taxon>Bacillati</taxon>
        <taxon>Bacillota</taxon>
        <taxon>Bacilli</taxon>
        <taxon>Bacillales</taxon>
        <taxon>Paenibacillaceae</taxon>
        <taxon>Cohnella</taxon>
    </lineage>
</organism>
<dbReference type="Gene3D" id="2.60.40.1080">
    <property type="match status" value="5"/>
</dbReference>
<accession>A0A4S4BRF8</accession>
<evidence type="ECO:0000256" key="1">
    <source>
        <dbReference type="ARBA" id="ARBA00022801"/>
    </source>
</evidence>
<dbReference type="InterPro" id="IPR003343">
    <property type="entry name" value="Big_2"/>
</dbReference>
<name>A0A4S4BRF8_9BACL</name>
<dbReference type="Gene3D" id="2.60.120.200">
    <property type="match status" value="1"/>
</dbReference>
<protein>
    <recommendedName>
        <fullName evidence="5">SLH domain-containing protein</fullName>
    </recommendedName>
</protein>
<dbReference type="PANTHER" id="PTHR35803">
    <property type="entry name" value="GLUCAN 1,4-ALPHA-GLUCOSIDASE SUSB-RELATED"/>
    <property type="match status" value="1"/>
</dbReference>
<dbReference type="Pfam" id="PF14508">
    <property type="entry name" value="GH97_N"/>
    <property type="match status" value="1"/>
</dbReference>
<dbReference type="InterPro" id="IPR041542">
    <property type="entry name" value="GH43_C2"/>
</dbReference>
<sequence>MLRHCQRIIAWVLILCLLPMGSLGASAEPSAEADVQLAALPIQASQVGYGAVTANGTNAAGSAITLWDGTSAAGFSFAGGDTGIGMHAMTTNKPGDGGDAYVDYDISAYPHRLFRALAGVDAANGNASATFGFKVLIDGAVVYSSDMVTSRTSYLDIYALIPEDARTIRLAMSRPADSSGNGGWGDWVNARLVDAPDSELMSIEAAADSSSVEIGKTAGITVTGTSLGKSIAAFASLTYESSNTAVLSVDTQGTVTGVAAGSAAVTVRAELDGMVRTAEVPFTVTEPTTEAAADVHLALLPIQSSQLGYGSVKTNGTNAADKAIGLWDGTSAAGFDFAGGDTGIGMHAMTANKPGDGGDAYVDYDISAYPHKLFRALAGVDAGNGSATAKFSFKVLIDGAVVYSSSEVTSRDHYLDVYALIPEGAATLRLAMGKPAGSDGNGGWGDWVNARLVDAANPENLLMSIAAAADSSSVEIGKTAGIAVTGTSLGKSEVTAFASLTYESSNTAVLSVDAQGTVTGIARGNAAVTVRATLGDISRTAEVMFTVTGPNAKPDLMLTSIHPASQQNGYQAIHFNDGKNANNAQLYLWDGTKMIAPAAGDTSIGMHAMSDNSALAFASYDIAGKGYNLFRAWAGVDPSTQDTNTATATFSVLIDGQVAYASDVMGRRDAYADIYVPIPADAEELTIAVGNGGDGNNGDWANWISARLVDDSDAGGYLGAIVVDMDSPVVYQGESMTLGVQGRLLDGTLVSVSDLDSATYESSNTSVLTVDDTGKMTGVAEGSVIVTVTIKKGTILQTKKVPVAVRLREEIVEDWVVESPSKSIKATLSLTATGRLVYNVAADGIAAIDPSSLGLETSLGSLSSGLVFDSREDQVIDETYSLISGKKSSVRNHANEMTVRFTKDGVALAIVMRAYDDGFAVRYGIEGTGELKINSEGTAFTAPGNVEAFMLPYGSLGAWNEDAYIGGTMQDTVGKSYNMPFLYKTLGETWVLLNEAALSPEYTGSVLFGEAGNVLRYKFSPTQGTANPVRTNAPWVSPWRSAVIGKLGDIVENNLAENLSPAPDPSIDWSFVKPGIAAWLWYVAGAEQDNPELFKQYIDYAADMGWKYMVMDEGWQGSRNNVPQGRYRTREYPDWLKEVAEYAKSKGIGLMAWMHSIDVDTADEREDLVWMIEQGLVGFKLDFFNSTSQATMKLYDDLYKFAAEHKVLLDIHGTNQPTGEIRTYPNVLTREGIRAQEFTGVYSSYNTIYPFTRTAVGPADFNPALDVLKNAGATGDATVSHRLALNVMYESGIPMPSDSIAGNAKFGADLLLKNMPVAWDETHLIDGYPGKSAILSRRSGDDWYVAGISTDAMTAGIPLDFLGAGTYTALVFQDGQNESDLWDMDVSVKTVTAADTLSIPVRKGGGFTVRLAKKALTYADSISLNANEVSMDQNGTYELQATLSPADADFTRLRWSSSDETVAVVDAAGKVTAKAPGEAIITAATGPDNAITAEARITVRQPAYLLTDWTIRNGAGNESYRAIVDENTLTLQSRPGELGEKQGLPVVPNLFVRELTGMAEKNFAITVKVDASPALNYHTAGITIFNGDTSKSVSMMQRYHGGFGGNVFELHALNSGTHTERTTKDDQAKPVYLKLAKDGNVFRGYFSADGESWTEISQTVTQTEVSGADNIYIGLYAINGSGNQTGIPMTFADFKLDGQLLPFAVKNPAYEPVTVTSVTVSPKTAAVRKGATQRFSSAVAGTNAPDKTVIWSVSGNTSDGTTIADGLLTVGADEKANSLTVHAASTADPSKFDTAVVTVSEGNQGGGDGGTGGDNGGNNGGNNGGDNGDDGSTPNGSSSSSEPGGEQQDVGTTSTQTIGGRTVTTIKVDDAKLAKLLESAGIRATVTIAAGEQADAVIGELNGQMIKDMEQKQATLEVKTGKVTYTLPASRIDIDAVSAQLGSQVSLKDIAVSVRIAASSEDTIELVKDAADRNNYRLVINPVEFEIICASGDTTVAVSRFNGYVERTIALPDGIDPSGITTGVVLNEDGTFRHVPTRIIARDGRYYAVISSLTNSVYSAIWNPVEFSDMTGHWAADAVNDMGSRLVVSGVGDGSYAPGRSITRAEFAAIMVRAMGLAPSTAESGFHDVSLGDWFNGYVDTASSYKLISGYDTLSYAPNDTITREQAMTIMARAIAFTGLDASLGDSEIDERLAGYSDAADVSDYARASVALCLKTGLVTGKSAATIAPKDAVTRAEVAVMVQRLLNAAGLI</sequence>
<keyword evidence="4" id="KW-0732">Signal</keyword>
<dbReference type="InterPro" id="IPR052720">
    <property type="entry name" value="Glycosyl_hydrolase_97"/>
</dbReference>
<evidence type="ECO:0000256" key="3">
    <source>
        <dbReference type="SAM" id="MobiDB-lite"/>
    </source>
</evidence>
<dbReference type="InterPro" id="IPR014718">
    <property type="entry name" value="GH-type_carb-bd"/>
</dbReference>
<reference evidence="6 7" key="1">
    <citation type="submission" date="2019-04" db="EMBL/GenBank/DDBJ databases">
        <title>Cohnella sp. nov. isolated from preserved vegetables.</title>
        <authorList>
            <person name="Lin S.-Y."/>
            <person name="Hung M.-H."/>
            <person name="Young C.-C."/>
        </authorList>
    </citation>
    <scope>NUCLEOTIDE SEQUENCE [LARGE SCALE GENOMIC DNA]</scope>
    <source>
        <strain evidence="6 7">CC-MHH1044</strain>
    </source>
</reference>
<dbReference type="Gene3D" id="3.20.20.70">
    <property type="entry name" value="Aldolase class I"/>
    <property type="match status" value="1"/>
</dbReference>
<dbReference type="SUPFAM" id="SSF49373">
    <property type="entry name" value="Invasin/intimin cell-adhesion fragments"/>
    <property type="match status" value="4"/>
</dbReference>
<evidence type="ECO:0000259" key="5">
    <source>
        <dbReference type="PROSITE" id="PS51272"/>
    </source>
</evidence>
<dbReference type="Proteomes" id="UP000310636">
    <property type="component" value="Unassembled WGS sequence"/>
</dbReference>
<evidence type="ECO:0000256" key="2">
    <source>
        <dbReference type="ARBA" id="ARBA00023295"/>
    </source>
</evidence>
<feature type="signal peptide" evidence="4">
    <location>
        <begin position="1"/>
        <end position="27"/>
    </location>
</feature>
<dbReference type="SMART" id="SM00635">
    <property type="entry name" value="BID_2"/>
    <property type="match status" value="5"/>
</dbReference>
<dbReference type="InterPro" id="IPR013320">
    <property type="entry name" value="ConA-like_dom_sf"/>
</dbReference>
<feature type="domain" description="SLH" evidence="5">
    <location>
        <begin position="2126"/>
        <end position="2185"/>
    </location>
</feature>
<dbReference type="InterPro" id="IPR013780">
    <property type="entry name" value="Glyco_hydro_b"/>
</dbReference>
<dbReference type="Gene3D" id="2.60.120.1060">
    <property type="entry name" value="NPCBM/NEW2 domain"/>
    <property type="match status" value="3"/>
</dbReference>
<evidence type="ECO:0000313" key="7">
    <source>
        <dbReference type="Proteomes" id="UP000310636"/>
    </source>
</evidence>
<dbReference type="Pfam" id="PF10566">
    <property type="entry name" value="Glyco_hydro_97"/>
    <property type="match status" value="1"/>
</dbReference>
<feature type="domain" description="SLH" evidence="5">
    <location>
        <begin position="2193"/>
        <end position="2252"/>
    </location>
</feature>
<dbReference type="Pfam" id="PF17851">
    <property type="entry name" value="GH43_C2"/>
    <property type="match status" value="1"/>
</dbReference>
<feature type="compositionally biased region" description="Gly residues" evidence="3">
    <location>
        <begin position="1803"/>
        <end position="1826"/>
    </location>
</feature>
<dbReference type="RefSeq" id="WP_136370899.1">
    <property type="nucleotide sequence ID" value="NZ_SSOB01000019.1"/>
</dbReference>
<gene>
    <name evidence="6" type="ORF">E6C55_16415</name>
</gene>
<dbReference type="OrthoDB" id="57532at2"/>
<feature type="region of interest" description="Disordered" evidence="3">
    <location>
        <begin position="1799"/>
        <end position="1858"/>
    </location>
</feature>
<dbReference type="InterPro" id="IPR013785">
    <property type="entry name" value="Aldolase_TIM"/>
</dbReference>
<dbReference type="InterPro" id="IPR017853">
    <property type="entry name" value="GH"/>
</dbReference>
<dbReference type="InterPro" id="IPR029483">
    <property type="entry name" value="GH97_C"/>
</dbReference>
<dbReference type="Pfam" id="PF00395">
    <property type="entry name" value="SLH"/>
    <property type="match status" value="3"/>
</dbReference>
<dbReference type="GO" id="GO:0016798">
    <property type="term" value="F:hydrolase activity, acting on glycosyl bonds"/>
    <property type="evidence" value="ECO:0007669"/>
    <property type="project" value="UniProtKB-KW"/>
</dbReference>
<keyword evidence="1" id="KW-0378">Hydrolase</keyword>
<dbReference type="Pfam" id="PF08305">
    <property type="entry name" value="NPCBM"/>
    <property type="match status" value="3"/>
</dbReference>
<dbReference type="SUPFAM" id="SSF49899">
    <property type="entry name" value="Concanavalin A-like lectins/glucanases"/>
    <property type="match status" value="1"/>
</dbReference>
<dbReference type="InterPro" id="IPR029486">
    <property type="entry name" value="GH97_N"/>
</dbReference>
<dbReference type="Pfam" id="PF02368">
    <property type="entry name" value="Big_2"/>
    <property type="match status" value="4"/>
</dbReference>
<keyword evidence="2" id="KW-0326">Glycosidase</keyword>
<dbReference type="SUPFAM" id="SSF51445">
    <property type="entry name" value="(Trans)glycosidases"/>
    <property type="match status" value="1"/>
</dbReference>
<dbReference type="PROSITE" id="PS51272">
    <property type="entry name" value="SLH"/>
    <property type="match status" value="3"/>
</dbReference>
<dbReference type="Pfam" id="PF14509">
    <property type="entry name" value="GH97_C"/>
    <property type="match status" value="1"/>
</dbReference>
<keyword evidence="7" id="KW-1185">Reference proteome</keyword>
<dbReference type="InterPro" id="IPR008979">
    <property type="entry name" value="Galactose-bd-like_sf"/>
</dbReference>
<feature type="domain" description="SLH" evidence="5">
    <location>
        <begin position="2062"/>
        <end position="2125"/>
    </location>
</feature>
<dbReference type="GO" id="GO:0030246">
    <property type="term" value="F:carbohydrate binding"/>
    <property type="evidence" value="ECO:0007669"/>
    <property type="project" value="InterPro"/>
</dbReference>
<feature type="chain" id="PRO_5020515688" description="SLH domain-containing protein" evidence="4">
    <location>
        <begin position="28"/>
        <end position="2252"/>
    </location>
</feature>
<dbReference type="InterPro" id="IPR013222">
    <property type="entry name" value="Glyco_hyd_98_carb-bd"/>
</dbReference>
<dbReference type="Gene3D" id="2.70.98.10">
    <property type="match status" value="1"/>
</dbReference>
<dbReference type="SUPFAM" id="SSF49785">
    <property type="entry name" value="Galactose-binding domain-like"/>
    <property type="match status" value="3"/>
</dbReference>
<dbReference type="InterPro" id="IPR001119">
    <property type="entry name" value="SLH_dom"/>
</dbReference>
<dbReference type="EMBL" id="SSOB01000019">
    <property type="protein sequence ID" value="THF77599.1"/>
    <property type="molecule type" value="Genomic_DNA"/>
</dbReference>
<evidence type="ECO:0000256" key="4">
    <source>
        <dbReference type="SAM" id="SignalP"/>
    </source>
</evidence>
<dbReference type="InterPro" id="IPR019563">
    <property type="entry name" value="GH97_catalytic"/>
</dbReference>
<dbReference type="Gene3D" id="2.60.40.1180">
    <property type="entry name" value="Golgi alpha-mannosidase II"/>
    <property type="match status" value="1"/>
</dbReference>
<dbReference type="PANTHER" id="PTHR35803:SF2">
    <property type="entry name" value="RETAINING ALPHA-GALACTOSIDASE"/>
    <property type="match status" value="1"/>
</dbReference>
<proteinExistence type="predicted"/>
<evidence type="ECO:0000313" key="6">
    <source>
        <dbReference type="EMBL" id="THF77599.1"/>
    </source>
</evidence>
<feature type="compositionally biased region" description="Low complexity" evidence="3">
    <location>
        <begin position="1830"/>
        <end position="1849"/>
    </location>
</feature>
<comment type="caution">
    <text evidence="6">The sequence shown here is derived from an EMBL/GenBank/DDBJ whole genome shotgun (WGS) entry which is preliminary data.</text>
</comment>